<protein>
    <submittedName>
        <fullName evidence="1">Uncharacterized protein</fullName>
    </submittedName>
</protein>
<organism evidence="1 2">
    <name type="scientific">Microbacterium proteolyticum</name>
    <dbReference type="NCBI Taxonomy" id="1572644"/>
    <lineage>
        <taxon>Bacteria</taxon>
        <taxon>Bacillati</taxon>
        <taxon>Actinomycetota</taxon>
        <taxon>Actinomycetes</taxon>
        <taxon>Micrococcales</taxon>
        <taxon>Microbacteriaceae</taxon>
        <taxon>Microbacterium</taxon>
    </lineage>
</organism>
<dbReference type="RefSeq" id="WP_183419670.1">
    <property type="nucleotide sequence ID" value="NZ_JACHXY010000002.1"/>
</dbReference>
<evidence type="ECO:0000313" key="2">
    <source>
        <dbReference type="Proteomes" id="UP000543579"/>
    </source>
</evidence>
<name>A0A7W5CIC2_9MICO</name>
<gene>
    <name evidence="1" type="ORF">FHS07_001908</name>
</gene>
<comment type="caution">
    <text evidence="1">The sequence shown here is derived from an EMBL/GenBank/DDBJ whole genome shotgun (WGS) entry which is preliminary data.</text>
</comment>
<accession>A0A7W5CIC2</accession>
<proteinExistence type="predicted"/>
<sequence length="75" mass="8043">MSVKEQMGYSLVCDFPECGTSTQDLGDYAFWRVVVRWRNPVGFPRSQRLLAPVAPAGPAFADGAFDPGPGPGRAA</sequence>
<reference evidence="1 2" key="1">
    <citation type="submission" date="2020-08" db="EMBL/GenBank/DDBJ databases">
        <title>Genomic Encyclopedia of Type Strains, Phase III (KMG-III): the genomes of soil and plant-associated and newly described type strains.</title>
        <authorList>
            <person name="Whitman W."/>
        </authorList>
    </citation>
    <scope>NUCLEOTIDE SEQUENCE [LARGE SCALE GENOMIC DNA]</scope>
    <source>
        <strain evidence="1 2">CECT 8356</strain>
    </source>
</reference>
<dbReference type="Proteomes" id="UP000543579">
    <property type="component" value="Unassembled WGS sequence"/>
</dbReference>
<dbReference type="AlphaFoldDB" id="A0A7W5CIC2"/>
<evidence type="ECO:0000313" key="1">
    <source>
        <dbReference type="EMBL" id="MBB3158212.1"/>
    </source>
</evidence>
<dbReference type="EMBL" id="JACHXY010000002">
    <property type="protein sequence ID" value="MBB3158212.1"/>
    <property type="molecule type" value="Genomic_DNA"/>
</dbReference>